<evidence type="ECO:0000313" key="9">
    <source>
        <dbReference type="Proteomes" id="UP001224644"/>
    </source>
</evidence>
<keyword evidence="3" id="KW-0143">Chaperone</keyword>
<dbReference type="CDD" id="cd03112">
    <property type="entry name" value="CobW-like"/>
    <property type="match status" value="1"/>
</dbReference>
<gene>
    <name evidence="8" type="ORF">QWZ12_14665</name>
</gene>
<dbReference type="SMART" id="SM00833">
    <property type="entry name" value="CobW_C"/>
    <property type="match status" value="1"/>
</dbReference>
<dbReference type="InterPro" id="IPR003495">
    <property type="entry name" value="CobW/HypB/UreG_nucleotide-bd"/>
</dbReference>
<proteinExistence type="inferred from homology"/>
<sequence length="333" mass="36144">MNGPTPVHLLTGFLGSGKTTLLRRMLADPAMAGAAVLVNEFGEIGLDHELLDRIDETVVLLKSGCLCCTVRGELADALLALHSRRARGEVPFFDRVAVETTGMADPYPALSTIRSHPVLRNHYRNVGVVTTVDAVNAPGLLDTRLEALRQIGAADLLALTKTDLAPPARVSDLIARLASVNPSARVMTASEVGAMDFLTEAGSLPPPPESARLNHHAGTFRADTPVTSFALEIEQPIDWTGFGLWLTMLLDRHGENVFRVKGILNLIGEDRPVAVHGVQRLVHSPVHLERWPDERRTSRIVFIVHGLDHALIEASFRAFDVMARRIAARGVSA</sequence>
<dbReference type="InterPro" id="IPR011629">
    <property type="entry name" value="CobW-like_C"/>
</dbReference>
<accession>A0ABT8BI94</accession>
<evidence type="ECO:0000256" key="2">
    <source>
        <dbReference type="ARBA" id="ARBA00022801"/>
    </source>
</evidence>
<dbReference type="PANTHER" id="PTHR13748:SF62">
    <property type="entry name" value="COBW DOMAIN-CONTAINING PROTEIN"/>
    <property type="match status" value="1"/>
</dbReference>
<dbReference type="Gene3D" id="3.30.1220.10">
    <property type="entry name" value="CobW-like, C-terminal domain"/>
    <property type="match status" value="1"/>
</dbReference>
<evidence type="ECO:0000256" key="5">
    <source>
        <dbReference type="ARBA" id="ARBA00045658"/>
    </source>
</evidence>
<keyword evidence="9" id="KW-1185">Reference proteome</keyword>
<keyword evidence="2" id="KW-0378">Hydrolase</keyword>
<dbReference type="Pfam" id="PF07683">
    <property type="entry name" value="CobW_C"/>
    <property type="match status" value="1"/>
</dbReference>
<comment type="similarity">
    <text evidence="4">Belongs to the SIMIBI class G3E GTPase family. ZNG1 subfamily.</text>
</comment>
<dbReference type="Gene3D" id="3.40.50.300">
    <property type="entry name" value="P-loop containing nucleotide triphosphate hydrolases"/>
    <property type="match status" value="1"/>
</dbReference>
<dbReference type="EMBL" id="JAUFPX010000012">
    <property type="protein sequence ID" value="MDN3591844.1"/>
    <property type="molecule type" value="Genomic_DNA"/>
</dbReference>
<evidence type="ECO:0000313" key="8">
    <source>
        <dbReference type="EMBL" id="MDN3591844.1"/>
    </source>
</evidence>
<protein>
    <submittedName>
        <fullName evidence="8">GTP-binding protein</fullName>
    </submittedName>
</protein>
<dbReference type="Proteomes" id="UP001224644">
    <property type="component" value="Unassembled WGS sequence"/>
</dbReference>
<dbReference type="InterPro" id="IPR027417">
    <property type="entry name" value="P-loop_NTPase"/>
</dbReference>
<dbReference type="SUPFAM" id="SSF90002">
    <property type="entry name" value="Hypothetical protein YjiA, C-terminal domain"/>
    <property type="match status" value="1"/>
</dbReference>
<feature type="domain" description="CobW C-terminal" evidence="7">
    <location>
        <begin position="226"/>
        <end position="320"/>
    </location>
</feature>
<dbReference type="SUPFAM" id="SSF52540">
    <property type="entry name" value="P-loop containing nucleoside triphosphate hydrolases"/>
    <property type="match status" value="1"/>
</dbReference>
<name>A0ABT8BI94_9HYPH</name>
<evidence type="ECO:0000256" key="6">
    <source>
        <dbReference type="ARBA" id="ARBA00049117"/>
    </source>
</evidence>
<evidence type="ECO:0000259" key="7">
    <source>
        <dbReference type="SMART" id="SM00833"/>
    </source>
</evidence>
<dbReference type="PANTHER" id="PTHR13748">
    <property type="entry name" value="COBW-RELATED"/>
    <property type="match status" value="1"/>
</dbReference>
<dbReference type="RefSeq" id="WP_283207202.1">
    <property type="nucleotide sequence ID" value="NZ_BPQD01000025.1"/>
</dbReference>
<comment type="function">
    <text evidence="5">Zinc chaperone that directly transfers zinc cofactor to target proteins, thereby activating them. Zinc is transferred from the CXCC motif in the GTPase domain to the zinc binding site in target proteins in a process requiring GTP hydrolysis.</text>
</comment>
<keyword evidence="1" id="KW-0547">Nucleotide-binding</keyword>
<evidence type="ECO:0000256" key="4">
    <source>
        <dbReference type="ARBA" id="ARBA00034320"/>
    </source>
</evidence>
<dbReference type="InterPro" id="IPR051316">
    <property type="entry name" value="Zinc-reg_GTPase_activator"/>
</dbReference>
<dbReference type="InterPro" id="IPR036627">
    <property type="entry name" value="CobW-likC_sf"/>
</dbReference>
<organism evidence="8 9">
    <name type="scientific">Methylobacterium adhaesivum</name>
    <dbReference type="NCBI Taxonomy" id="333297"/>
    <lineage>
        <taxon>Bacteria</taxon>
        <taxon>Pseudomonadati</taxon>
        <taxon>Pseudomonadota</taxon>
        <taxon>Alphaproteobacteria</taxon>
        <taxon>Hyphomicrobiales</taxon>
        <taxon>Methylobacteriaceae</taxon>
        <taxon>Methylobacterium</taxon>
    </lineage>
</organism>
<comment type="caution">
    <text evidence="8">The sequence shown here is derived from an EMBL/GenBank/DDBJ whole genome shotgun (WGS) entry which is preliminary data.</text>
</comment>
<dbReference type="Pfam" id="PF02492">
    <property type="entry name" value="cobW"/>
    <property type="match status" value="1"/>
</dbReference>
<reference evidence="9" key="1">
    <citation type="journal article" date="2019" name="Int. J. Syst. Evol. Microbiol.">
        <title>The Global Catalogue of Microorganisms (GCM) 10K type strain sequencing project: providing services to taxonomists for standard genome sequencing and annotation.</title>
        <authorList>
            <consortium name="The Broad Institute Genomics Platform"/>
            <consortium name="The Broad Institute Genome Sequencing Center for Infectious Disease"/>
            <person name="Wu L."/>
            <person name="Ma J."/>
        </authorList>
    </citation>
    <scope>NUCLEOTIDE SEQUENCE [LARGE SCALE GENOMIC DNA]</scope>
    <source>
        <strain evidence="9">CECT 7069</strain>
    </source>
</reference>
<evidence type="ECO:0000256" key="3">
    <source>
        <dbReference type="ARBA" id="ARBA00023186"/>
    </source>
</evidence>
<comment type="catalytic activity">
    <reaction evidence="6">
        <text>GTP + H2O = GDP + phosphate + H(+)</text>
        <dbReference type="Rhea" id="RHEA:19669"/>
        <dbReference type="ChEBI" id="CHEBI:15377"/>
        <dbReference type="ChEBI" id="CHEBI:15378"/>
        <dbReference type="ChEBI" id="CHEBI:37565"/>
        <dbReference type="ChEBI" id="CHEBI:43474"/>
        <dbReference type="ChEBI" id="CHEBI:58189"/>
    </reaction>
    <physiologicalReaction direction="left-to-right" evidence="6">
        <dbReference type="Rhea" id="RHEA:19670"/>
    </physiologicalReaction>
</comment>
<evidence type="ECO:0000256" key="1">
    <source>
        <dbReference type="ARBA" id="ARBA00022741"/>
    </source>
</evidence>